<sequence length="282" mass="30149">MPNVLTLLRTANGLLSPVVPRVCADVAAHLFTTPRRHKPPVRELISEQQGERLIIDRGHGFGQLSALRFGRGRGPRVLAIHGWEGRATQWGPLAEQLDRAGFELVALDGPGHGHSPGRRAHPVAFANALLDADRQLGPFAAVVGHSMGVPAVAIALRRGLRAEQAVLLAGPSNVETVLGRFEAMLGLSPAAARQFEARIAGIVGAPAEELSIAALGKELHQRALVIHSKDDREIPFADALDNVRHWPNATLHTVDGLGHRRIVRDAGVIETVVNAITAGQRS</sequence>
<evidence type="ECO:0000259" key="1">
    <source>
        <dbReference type="Pfam" id="PF12146"/>
    </source>
</evidence>
<evidence type="ECO:0000313" key="3">
    <source>
        <dbReference type="Proteomes" id="UP000031599"/>
    </source>
</evidence>
<dbReference type="Gene3D" id="3.40.50.1820">
    <property type="entry name" value="alpha/beta hydrolase"/>
    <property type="match status" value="1"/>
</dbReference>
<dbReference type="Pfam" id="PF12146">
    <property type="entry name" value="Hydrolase_4"/>
    <property type="match status" value="1"/>
</dbReference>
<protein>
    <submittedName>
        <fullName evidence="2">Putative hydrolase</fullName>
    </submittedName>
</protein>
<feature type="domain" description="Serine aminopeptidase S33" evidence="1">
    <location>
        <begin position="77"/>
        <end position="171"/>
    </location>
</feature>
<dbReference type="SUPFAM" id="SSF53474">
    <property type="entry name" value="alpha/beta-Hydrolases"/>
    <property type="match status" value="1"/>
</dbReference>
<evidence type="ECO:0000313" key="2">
    <source>
        <dbReference type="EMBL" id="KIG12259.1"/>
    </source>
</evidence>
<dbReference type="Proteomes" id="UP000031599">
    <property type="component" value="Unassembled WGS sequence"/>
</dbReference>
<reference evidence="2 3" key="1">
    <citation type="submission" date="2014-12" db="EMBL/GenBank/DDBJ databases">
        <title>Genome assembly of Enhygromyxa salina DSM 15201.</title>
        <authorList>
            <person name="Sharma G."/>
            <person name="Subramanian S."/>
        </authorList>
    </citation>
    <scope>NUCLEOTIDE SEQUENCE [LARGE SCALE GENOMIC DNA]</scope>
    <source>
        <strain evidence="2 3">DSM 15201</strain>
    </source>
</reference>
<keyword evidence="2" id="KW-0378">Hydrolase</keyword>
<dbReference type="InterPro" id="IPR029058">
    <property type="entry name" value="AB_hydrolase_fold"/>
</dbReference>
<proteinExistence type="predicted"/>
<dbReference type="RefSeq" id="WP_052558083.1">
    <property type="nucleotide sequence ID" value="NZ_JMCC02000141.1"/>
</dbReference>
<dbReference type="AlphaFoldDB" id="A0A0C1Z3R5"/>
<dbReference type="PANTHER" id="PTHR43194:SF2">
    <property type="entry name" value="PEROXISOMAL MEMBRANE PROTEIN LPX1"/>
    <property type="match status" value="1"/>
</dbReference>
<organism evidence="2 3">
    <name type="scientific">Enhygromyxa salina</name>
    <dbReference type="NCBI Taxonomy" id="215803"/>
    <lineage>
        <taxon>Bacteria</taxon>
        <taxon>Pseudomonadati</taxon>
        <taxon>Myxococcota</taxon>
        <taxon>Polyangia</taxon>
        <taxon>Nannocystales</taxon>
        <taxon>Nannocystaceae</taxon>
        <taxon>Enhygromyxa</taxon>
    </lineage>
</organism>
<accession>A0A0C1Z3R5</accession>
<comment type="caution">
    <text evidence="2">The sequence shown here is derived from an EMBL/GenBank/DDBJ whole genome shotgun (WGS) entry which is preliminary data.</text>
</comment>
<name>A0A0C1Z3R5_9BACT</name>
<dbReference type="InterPro" id="IPR050228">
    <property type="entry name" value="Carboxylesterase_BioH"/>
</dbReference>
<gene>
    <name evidence="2" type="ORF">DB30_01766</name>
</gene>
<dbReference type="PANTHER" id="PTHR43194">
    <property type="entry name" value="HYDROLASE ALPHA/BETA FOLD FAMILY"/>
    <property type="match status" value="1"/>
</dbReference>
<dbReference type="InterPro" id="IPR022742">
    <property type="entry name" value="Hydrolase_4"/>
</dbReference>
<dbReference type="EMBL" id="JMCC02000141">
    <property type="protein sequence ID" value="KIG12259.1"/>
    <property type="molecule type" value="Genomic_DNA"/>
</dbReference>
<dbReference type="GO" id="GO:0016787">
    <property type="term" value="F:hydrolase activity"/>
    <property type="evidence" value="ECO:0007669"/>
    <property type="project" value="UniProtKB-KW"/>
</dbReference>